<dbReference type="Gene3D" id="3.90.550.10">
    <property type="entry name" value="Spore Coat Polysaccharide Biosynthesis Protein SpsA, Chain A"/>
    <property type="match status" value="1"/>
</dbReference>
<feature type="non-terminal residue" evidence="1">
    <location>
        <position position="1"/>
    </location>
</feature>
<dbReference type="AlphaFoldDB" id="A0A382ZFL8"/>
<gene>
    <name evidence="1" type="ORF">METZ01_LOCUS447116</name>
</gene>
<reference evidence="1" key="1">
    <citation type="submission" date="2018-05" db="EMBL/GenBank/DDBJ databases">
        <authorList>
            <person name="Lanie J.A."/>
            <person name="Ng W.-L."/>
            <person name="Kazmierczak K.M."/>
            <person name="Andrzejewski T.M."/>
            <person name="Davidsen T.M."/>
            <person name="Wayne K.J."/>
            <person name="Tettelin H."/>
            <person name="Glass J.I."/>
            <person name="Rusch D."/>
            <person name="Podicherti R."/>
            <person name="Tsui H.-C.T."/>
            <person name="Winkler M.E."/>
        </authorList>
    </citation>
    <scope>NUCLEOTIDE SEQUENCE</scope>
</reference>
<evidence type="ECO:0000313" key="1">
    <source>
        <dbReference type="EMBL" id="SVD94262.1"/>
    </source>
</evidence>
<dbReference type="InterPro" id="IPR029044">
    <property type="entry name" value="Nucleotide-diphossugar_trans"/>
</dbReference>
<sequence>IMCNKYDIPYTISTLANESLITRGRNTLTSFFMENSDATHLFFVDADIEFEPEDLLRMVAYDKPVVVGAYPKKAINWESIIHAVRANTNENANTIEGHSSNYVVNFDFLRNEKGDKTPQVQISDNLIKLKDAGTGFMCIQKQVIQQMFDKHTDLKYVNDINVDQKFEKHMYALFDTMIDPDSRRYLSEDYTFCRRWQEMGGDVWLDPRTALNHIGHYTFRGNIRKLLTGDPI</sequence>
<organism evidence="1">
    <name type="scientific">marine metagenome</name>
    <dbReference type="NCBI Taxonomy" id="408172"/>
    <lineage>
        <taxon>unclassified sequences</taxon>
        <taxon>metagenomes</taxon>
        <taxon>ecological metagenomes</taxon>
    </lineage>
</organism>
<protein>
    <recommendedName>
        <fullName evidence="2">Glycosyltransferase 2-like domain-containing protein</fullName>
    </recommendedName>
</protein>
<evidence type="ECO:0008006" key="2">
    <source>
        <dbReference type="Google" id="ProtNLM"/>
    </source>
</evidence>
<accession>A0A382ZFL8</accession>
<dbReference type="SUPFAM" id="SSF53448">
    <property type="entry name" value="Nucleotide-diphospho-sugar transferases"/>
    <property type="match status" value="1"/>
</dbReference>
<dbReference type="EMBL" id="UINC01183479">
    <property type="protein sequence ID" value="SVD94262.1"/>
    <property type="molecule type" value="Genomic_DNA"/>
</dbReference>
<name>A0A382ZFL8_9ZZZZ</name>
<proteinExistence type="predicted"/>